<dbReference type="eggNOG" id="ENOG50342FW">
    <property type="taxonomic scope" value="Bacteria"/>
</dbReference>
<sequence>MNTEDQVFEQHTLEETGGTVIPKDIRKAGAETYQKVEHAASQAYDQTSKVLSDSYHQVSEYAHKNPERTTLIAFGVGLGLGLLLAGRGGGGWRSNRYYAAPVIDALYDVAMAFVRR</sequence>
<gene>
    <name evidence="2" type="ordered locus">Desti_1373</name>
</gene>
<dbReference type="STRING" id="706587.Desti_1373"/>
<dbReference type="RefSeq" id="WP_014809235.1">
    <property type="nucleotide sequence ID" value="NC_018025.1"/>
</dbReference>
<organism evidence="2 3">
    <name type="scientific">Desulfomonile tiedjei (strain ATCC 49306 / DSM 6799 / DCB-1)</name>
    <dbReference type="NCBI Taxonomy" id="706587"/>
    <lineage>
        <taxon>Bacteria</taxon>
        <taxon>Pseudomonadati</taxon>
        <taxon>Thermodesulfobacteriota</taxon>
        <taxon>Desulfomonilia</taxon>
        <taxon>Desulfomonilales</taxon>
        <taxon>Desulfomonilaceae</taxon>
        <taxon>Desulfomonile</taxon>
    </lineage>
</organism>
<dbReference type="KEGG" id="dti:Desti_1373"/>
<protein>
    <recommendedName>
        <fullName evidence="4">DUF883 family protein</fullName>
    </recommendedName>
</protein>
<keyword evidence="1" id="KW-1133">Transmembrane helix</keyword>
<evidence type="ECO:0000313" key="2">
    <source>
        <dbReference type="EMBL" id="AFM24085.1"/>
    </source>
</evidence>
<feature type="transmembrane region" description="Helical" evidence="1">
    <location>
        <begin position="71"/>
        <end position="90"/>
    </location>
</feature>
<evidence type="ECO:0008006" key="4">
    <source>
        <dbReference type="Google" id="ProtNLM"/>
    </source>
</evidence>
<dbReference type="EMBL" id="CP003360">
    <property type="protein sequence ID" value="AFM24085.1"/>
    <property type="molecule type" value="Genomic_DNA"/>
</dbReference>
<dbReference type="AlphaFoldDB" id="I4C3E4"/>
<keyword evidence="1" id="KW-0472">Membrane</keyword>
<keyword evidence="3" id="KW-1185">Reference proteome</keyword>
<evidence type="ECO:0000313" key="3">
    <source>
        <dbReference type="Proteomes" id="UP000006055"/>
    </source>
</evidence>
<name>I4C3E4_DESTA</name>
<reference evidence="3" key="1">
    <citation type="submission" date="2012-06" db="EMBL/GenBank/DDBJ databases">
        <title>Complete sequence of chromosome of Desulfomonile tiedjei DSM 6799.</title>
        <authorList>
            <person name="Lucas S."/>
            <person name="Copeland A."/>
            <person name="Lapidus A."/>
            <person name="Glavina del Rio T."/>
            <person name="Dalin E."/>
            <person name="Tice H."/>
            <person name="Bruce D."/>
            <person name="Goodwin L."/>
            <person name="Pitluck S."/>
            <person name="Peters L."/>
            <person name="Ovchinnikova G."/>
            <person name="Zeytun A."/>
            <person name="Lu M."/>
            <person name="Kyrpides N."/>
            <person name="Mavromatis K."/>
            <person name="Ivanova N."/>
            <person name="Brettin T."/>
            <person name="Detter J.C."/>
            <person name="Han C."/>
            <person name="Larimer F."/>
            <person name="Land M."/>
            <person name="Hauser L."/>
            <person name="Markowitz V."/>
            <person name="Cheng J.-F."/>
            <person name="Hugenholtz P."/>
            <person name="Woyke T."/>
            <person name="Wu D."/>
            <person name="Spring S."/>
            <person name="Schroeder M."/>
            <person name="Brambilla E."/>
            <person name="Klenk H.-P."/>
            <person name="Eisen J.A."/>
        </authorList>
    </citation>
    <scope>NUCLEOTIDE SEQUENCE [LARGE SCALE GENOMIC DNA]</scope>
    <source>
        <strain evidence="3">ATCC 49306 / DSM 6799 / DCB-1</strain>
    </source>
</reference>
<proteinExistence type="predicted"/>
<dbReference type="Proteomes" id="UP000006055">
    <property type="component" value="Chromosome"/>
</dbReference>
<dbReference type="HOGENOM" id="CLU_2092893_0_0_7"/>
<accession>I4C3E4</accession>
<evidence type="ECO:0000256" key="1">
    <source>
        <dbReference type="SAM" id="Phobius"/>
    </source>
</evidence>
<keyword evidence="1" id="KW-0812">Transmembrane</keyword>